<dbReference type="SUPFAM" id="SSF46689">
    <property type="entry name" value="Homeodomain-like"/>
    <property type="match status" value="1"/>
</dbReference>
<feature type="DNA-binding region" description="H-T-H motif" evidence="4">
    <location>
        <begin position="33"/>
        <end position="52"/>
    </location>
</feature>
<dbReference type="EMBL" id="JAFLVR010000009">
    <property type="protein sequence ID" value="MBO0451473.1"/>
    <property type="molecule type" value="Genomic_DNA"/>
</dbReference>
<dbReference type="Proteomes" id="UP000664495">
    <property type="component" value="Unassembled WGS sequence"/>
</dbReference>
<evidence type="ECO:0000313" key="7">
    <source>
        <dbReference type="Proteomes" id="UP000664495"/>
    </source>
</evidence>
<sequence>MPKVKEEYFEKKRNDILDAALAVCMRKAVYEVSMSDIVKEMKASRGGIYKYFENIDEVLIALVNREGSRFEGNDVSRIEQILQAQKKPEQVLVDLFDYSTERVLAAFNVYGKIFLDMDIPLANDPERSQAFHSRIEENARFVYLSGHIFTFITEKTREGYFHPLLPLSEITSFIIASFDGIVGDVLYSNYYSFKEGTPDYEFNGEKLIAALCKSVILLLNGDHTVLA</sequence>
<name>A0ABS3HFW0_9ENTE</name>
<dbReference type="InterPro" id="IPR009057">
    <property type="entry name" value="Homeodomain-like_sf"/>
</dbReference>
<keyword evidence="1" id="KW-0805">Transcription regulation</keyword>
<proteinExistence type="predicted"/>
<protein>
    <submittedName>
        <fullName evidence="6">TetR family transcriptional regulator</fullName>
    </submittedName>
</protein>
<reference evidence="6 7" key="1">
    <citation type="submission" date="2021-03" db="EMBL/GenBank/DDBJ databases">
        <title>Enterococcal diversity collection.</title>
        <authorList>
            <person name="Gilmore M.S."/>
            <person name="Schwartzman J."/>
            <person name="Van Tyne D."/>
            <person name="Martin M."/>
            <person name="Earl A.M."/>
            <person name="Manson A.L."/>
            <person name="Straub T."/>
            <person name="Salamzade R."/>
            <person name="Saavedra J."/>
            <person name="Lebreton F."/>
            <person name="Prichula J."/>
            <person name="Schaufler K."/>
            <person name="Gaca A."/>
            <person name="Sgardioli B."/>
            <person name="Wagenaar J."/>
            <person name="Strong T."/>
        </authorList>
    </citation>
    <scope>NUCLEOTIDE SEQUENCE [LARGE SCALE GENOMIC DNA]</scope>
    <source>
        <strain evidence="6 7">MJM16</strain>
    </source>
</reference>
<keyword evidence="2 4" id="KW-0238">DNA-binding</keyword>
<evidence type="ECO:0000256" key="1">
    <source>
        <dbReference type="ARBA" id="ARBA00023015"/>
    </source>
</evidence>
<evidence type="ECO:0000256" key="2">
    <source>
        <dbReference type="ARBA" id="ARBA00023125"/>
    </source>
</evidence>
<dbReference type="Gene3D" id="1.10.10.60">
    <property type="entry name" value="Homeodomain-like"/>
    <property type="match status" value="1"/>
</dbReference>
<dbReference type="InterPro" id="IPR001647">
    <property type="entry name" value="HTH_TetR"/>
</dbReference>
<gene>
    <name evidence="6" type="ORF">JZO85_04280</name>
</gene>
<comment type="caution">
    <text evidence="6">The sequence shown here is derived from an EMBL/GenBank/DDBJ whole genome shotgun (WGS) entry which is preliminary data.</text>
</comment>
<dbReference type="Gene3D" id="1.10.357.10">
    <property type="entry name" value="Tetracycline Repressor, domain 2"/>
    <property type="match status" value="1"/>
</dbReference>
<dbReference type="RefSeq" id="WP_207107289.1">
    <property type="nucleotide sequence ID" value="NZ_JAFLVR010000009.1"/>
</dbReference>
<evidence type="ECO:0000259" key="5">
    <source>
        <dbReference type="PROSITE" id="PS50977"/>
    </source>
</evidence>
<keyword evidence="3" id="KW-0804">Transcription</keyword>
<evidence type="ECO:0000256" key="3">
    <source>
        <dbReference type="ARBA" id="ARBA00023163"/>
    </source>
</evidence>
<evidence type="ECO:0000256" key="4">
    <source>
        <dbReference type="PROSITE-ProRule" id="PRU00335"/>
    </source>
</evidence>
<keyword evidence="7" id="KW-1185">Reference proteome</keyword>
<evidence type="ECO:0000313" key="6">
    <source>
        <dbReference type="EMBL" id="MBO0451473.1"/>
    </source>
</evidence>
<dbReference type="PROSITE" id="PS50977">
    <property type="entry name" value="HTH_TETR_2"/>
    <property type="match status" value="1"/>
</dbReference>
<organism evidence="6 7">
    <name type="scientific">Candidatus Enterococcus murrayae</name>
    <dbReference type="NCBI Taxonomy" id="2815321"/>
    <lineage>
        <taxon>Bacteria</taxon>
        <taxon>Bacillati</taxon>
        <taxon>Bacillota</taxon>
        <taxon>Bacilli</taxon>
        <taxon>Lactobacillales</taxon>
        <taxon>Enterococcaceae</taxon>
        <taxon>Enterococcus</taxon>
    </lineage>
</organism>
<dbReference type="PANTHER" id="PTHR47506:SF6">
    <property type="entry name" value="HTH-TYPE TRANSCRIPTIONAL REPRESSOR NEMR"/>
    <property type="match status" value="1"/>
</dbReference>
<accession>A0ABS3HFW0</accession>
<dbReference type="PANTHER" id="PTHR47506">
    <property type="entry name" value="TRANSCRIPTIONAL REGULATORY PROTEIN"/>
    <property type="match status" value="1"/>
</dbReference>
<dbReference type="Pfam" id="PF00440">
    <property type="entry name" value="TetR_N"/>
    <property type="match status" value="1"/>
</dbReference>
<feature type="domain" description="HTH tetR-type" evidence="5">
    <location>
        <begin position="10"/>
        <end position="70"/>
    </location>
</feature>